<proteinExistence type="predicted"/>
<feature type="signal peptide" evidence="1">
    <location>
        <begin position="1"/>
        <end position="30"/>
    </location>
</feature>
<keyword evidence="3" id="KW-1185">Reference proteome</keyword>
<dbReference type="AlphaFoldDB" id="A0A975H4G8"/>
<accession>A0A975H4G8</accession>
<dbReference type="EMBL" id="CP071796">
    <property type="protein sequence ID" value="QTD46306.1"/>
    <property type="molecule type" value="Genomic_DNA"/>
</dbReference>
<feature type="chain" id="PRO_5037401295" description="Porin" evidence="1">
    <location>
        <begin position="31"/>
        <end position="321"/>
    </location>
</feature>
<dbReference type="RefSeq" id="WP_208010205.1">
    <property type="nucleotide sequence ID" value="NZ_CP071796.1"/>
</dbReference>
<dbReference type="Proteomes" id="UP000663903">
    <property type="component" value="Chromosome"/>
</dbReference>
<evidence type="ECO:0000313" key="3">
    <source>
        <dbReference type="Proteomes" id="UP000663903"/>
    </source>
</evidence>
<reference evidence="2" key="1">
    <citation type="submission" date="2021-03" db="EMBL/GenBank/DDBJ databases">
        <title>Ottowia sp. 27C isolated from the cloaca of a Giant Asian pond turtle (Heosemys grandis).</title>
        <authorList>
            <person name="Spergser J."/>
            <person name="Busse H.-J."/>
        </authorList>
    </citation>
    <scope>NUCLEOTIDE SEQUENCE</scope>
    <source>
        <strain evidence="2">27C</strain>
    </source>
</reference>
<organism evidence="2 3">
    <name type="scientific">Ottowia testudinis</name>
    <dbReference type="NCBI Taxonomy" id="2816950"/>
    <lineage>
        <taxon>Bacteria</taxon>
        <taxon>Pseudomonadati</taxon>
        <taxon>Pseudomonadota</taxon>
        <taxon>Betaproteobacteria</taxon>
        <taxon>Burkholderiales</taxon>
        <taxon>Comamonadaceae</taxon>
        <taxon>Ottowia</taxon>
    </lineage>
</organism>
<sequence>MTTATPSQRAAWRRAALAAACALTAGAASAQTAAKAPADAGEPEIASYTFNGEVKLSSDRKTRGVSDTFNRPGLELTLNAAHESGLLGMLQLGTVSKTPFAGGSGATVVGVIGWRGGNPEGITYGAAIANEWFPGASFTAPSSFALPMDIGPDRRSNFNTTYLVGELGYKYLTARYLHVVSRDFRGINSGMACGPYLGAAQTIVAGGGDPTNALMGAAGCYGSGFQNSRGTQLIDLDLAYPLRSDTKLIAHLGWQNVRHFKDFNTVDYRLGVEHTRWGFVFGAEIAGAAAKNRDMFMATNSSGKTRRLDTTKLILTLAKRF</sequence>
<name>A0A975H4G8_9BURK</name>
<dbReference type="Pfam" id="PF09694">
    <property type="entry name" value="Gcw_chp"/>
    <property type="match status" value="1"/>
</dbReference>
<dbReference type="InterPro" id="IPR010239">
    <property type="entry name" value="CHP02001"/>
</dbReference>
<evidence type="ECO:0008006" key="4">
    <source>
        <dbReference type="Google" id="ProtNLM"/>
    </source>
</evidence>
<protein>
    <recommendedName>
        <fullName evidence="4">Porin</fullName>
    </recommendedName>
</protein>
<dbReference type="InterPro" id="IPR006311">
    <property type="entry name" value="TAT_signal"/>
</dbReference>
<gene>
    <name evidence="2" type="ORF">J1M35_05255</name>
</gene>
<evidence type="ECO:0000313" key="2">
    <source>
        <dbReference type="EMBL" id="QTD46306.1"/>
    </source>
</evidence>
<dbReference type="PROSITE" id="PS51318">
    <property type="entry name" value="TAT"/>
    <property type="match status" value="1"/>
</dbReference>
<dbReference type="KEGG" id="otd:J1M35_05255"/>
<keyword evidence="1" id="KW-0732">Signal</keyword>
<evidence type="ECO:0000256" key="1">
    <source>
        <dbReference type="SAM" id="SignalP"/>
    </source>
</evidence>